<dbReference type="EMBL" id="BLLB01000002">
    <property type="protein sequence ID" value="GFH05328.1"/>
    <property type="molecule type" value="Genomic_DNA"/>
</dbReference>
<comment type="caution">
    <text evidence="1">The sequence shown here is derived from an EMBL/GenBank/DDBJ whole genome shotgun (WGS) entry which is preliminary data.</text>
</comment>
<gene>
    <name evidence="1" type="ORF">MHIP_58110</name>
</gene>
<dbReference type="AlphaFoldDB" id="A0A7I9ZXH0"/>
<sequence>MGQSVGLFLQLGVGQLTVTSDQGDAVRHSVDGVLGEVSDIQSHSSKLERVTFPDKSVASTLEGGPVRE</sequence>
<keyword evidence="2" id="KW-1185">Reference proteome</keyword>
<dbReference type="Proteomes" id="UP000465304">
    <property type="component" value="Unassembled WGS sequence"/>
</dbReference>
<protein>
    <submittedName>
        <fullName evidence="1">Uncharacterized protein</fullName>
    </submittedName>
</protein>
<proteinExistence type="predicted"/>
<name>A0A7I9ZXH0_9MYCO</name>
<accession>A0A7I9ZXH0</accession>
<evidence type="ECO:0000313" key="1">
    <source>
        <dbReference type="EMBL" id="GFH05328.1"/>
    </source>
</evidence>
<evidence type="ECO:0000313" key="2">
    <source>
        <dbReference type="Proteomes" id="UP000465304"/>
    </source>
</evidence>
<organism evidence="1 2">
    <name type="scientific">Mycolicibacterium hippocampi</name>
    <dbReference type="NCBI Taxonomy" id="659824"/>
    <lineage>
        <taxon>Bacteria</taxon>
        <taxon>Bacillati</taxon>
        <taxon>Actinomycetota</taxon>
        <taxon>Actinomycetes</taxon>
        <taxon>Mycobacteriales</taxon>
        <taxon>Mycobacteriaceae</taxon>
        <taxon>Mycolicibacterium</taxon>
    </lineage>
</organism>
<reference evidence="1 2" key="1">
    <citation type="journal article" date="2019" name="Emerg. Microbes Infect.">
        <title>Comprehensive subspecies identification of 175 nontuberculous mycobacteria species based on 7547 genomic profiles.</title>
        <authorList>
            <person name="Matsumoto Y."/>
            <person name="Kinjo T."/>
            <person name="Motooka D."/>
            <person name="Nabeya D."/>
            <person name="Jung N."/>
            <person name="Uechi K."/>
            <person name="Horii T."/>
            <person name="Iida T."/>
            <person name="Fujita J."/>
            <person name="Nakamura S."/>
        </authorList>
    </citation>
    <scope>NUCLEOTIDE SEQUENCE [LARGE SCALE GENOMIC DNA]</scope>
    <source>
        <strain evidence="1 2">JCM 30996</strain>
    </source>
</reference>